<keyword evidence="2" id="KW-1185">Reference proteome</keyword>
<gene>
    <name evidence="1" type="ORF">R1flu_024266</name>
</gene>
<evidence type="ECO:0000313" key="2">
    <source>
        <dbReference type="Proteomes" id="UP001605036"/>
    </source>
</evidence>
<accession>A0ABD1XUE0</accession>
<dbReference type="Proteomes" id="UP001605036">
    <property type="component" value="Unassembled WGS sequence"/>
</dbReference>
<evidence type="ECO:0000313" key="1">
    <source>
        <dbReference type="EMBL" id="KAL2612574.1"/>
    </source>
</evidence>
<reference evidence="1 2" key="1">
    <citation type="submission" date="2024-09" db="EMBL/GenBank/DDBJ databases">
        <title>Chromosome-scale assembly of Riccia fluitans.</title>
        <authorList>
            <person name="Paukszto L."/>
            <person name="Sawicki J."/>
            <person name="Karawczyk K."/>
            <person name="Piernik-Szablinska J."/>
            <person name="Szczecinska M."/>
            <person name="Mazdziarz M."/>
        </authorList>
    </citation>
    <scope>NUCLEOTIDE SEQUENCE [LARGE SCALE GENOMIC DNA]</scope>
    <source>
        <strain evidence="1">Rf_01</strain>
        <tissue evidence="1">Aerial parts of the thallus</tissue>
    </source>
</reference>
<sequence length="102" mass="11507">MSHIPGLSLANLAKLECVMERQSGILQVLSDNENRLNELASVRTALKEVAGASELQVSSIKQENETKLKVFESDCNHSRQEFSELVEEQTNCSRNFSQWKPK</sequence>
<name>A0ABD1XUE0_9MARC</name>
<dbReference type="EMBL" id="JBHFFA010000007">
    <property type="protein sequence ID" value="KAL2612574.1"/>
    <property type="molecule type" value="Genomic_DNA"/>
</dbReference>
<proteinExistence type="predicted"/>
<protein>
    <submittedName>
        <fullName evidence="1">Uncharacterized protein</fullName>
    </submittedName>
</protein>
<comment type="caution">
    <text evidence="1">The sequence shown here is derived from an EMBL/GenBank/DDBJ whole genome shotgun (WGS) entry which is preliminary data.</text>
</comment>
<dbReference type="AlphaFoldDB" id="A0ABD1XUE0"/>
<organism evidence="1 2">
    <name type="scientific">Riccia fluitans</name>
    <dbReference type="NCBI Taxonomy" id="41844"/>
    <lineage>
        <taxon>Eukaryota</taxon>
        <taxon>Viridiplantae</taxon>
        <taxon>Streptophyta</taxon>
        <taxon>Embryophyta</taxon>
        <taxon>Marchantiophyta</taxon>
        <taxon>Marchantiopsida</taxon>
        <taxon>Marchantiidae</taxon>
        <taxon>Marchantiales</taxon>
        <taxon>Ricciaceae</taxon>
        <taxon>Riccia</taxon>
    </lineage>
</organism>